<name>A0A2K8MQ38_9SPHN</name>
<dbReference type="AlphaFoldDB" id="A0A2K8MQ38"/>
<sequence>MTRPFRFTGWHMLAAMVAFFGVVVSVNVTMATLATRTFGGVVVANSYVASQKFNGWLAEAKAQDRLGWTIAARSVDRRPVLEGNAGSGALAEARITAVARHPLGRAPEIRLRFLEVEPGHYVAQTRLPAGRWRLHLRVARDHQHADLIKDVTA</sequence>
<evidence type="ECO:0000313" key="2">
    <source>
        <dbReference type="Proteomes" id="UP000229081"/>
    </source>
</evidence>
<dbReference type="Pfam" id="PF05751">
    <property type="entry name" value="FixH"/>
    <property type="match status" value="1"/>
</dbReference>
<keyword evidence="2" id="KW-1185">Reference proteome</keyword>
<dbReference type="InterPro" id="IPR018037">
    <property type="entry name" value="FixH_proteobacterial"/>
</dbReference>
<organism evidence="1 2">
    <name type="scientific">Sphingomonas psychrotolerans</name>
    <dbReference type="NCBI Taxonomy" id="1327635"/>
    <lineage>
        <taxon>Bacteria</taxon>
        <taxon>Pseudomonadati</taxon>
        <taxon>Pseudomonadota</taxon>
        <taxon>Alphaproteobacteria</taxon>
        <taxon>Sphingomonadales</taxon>
        <taxon>Sphingomonadaceae</taxon>
        <taxon>Sphingomonas</taxon>
    </lineage>
</organism>
<dbReference type="KEGG" id="sphc:CVN68_17640"/>
<dbReference type="InterPro" id="IPR008620">
    <property type="entry name" value="FixH"/>
</dbReference>
<reference evidence="1 2" key="1">
    <citation type="submission" date="2017-11" db="EMBL/GenBank/DDBJ databases">
        <title>Complete genome sequence of Sphingomonas sp. Strain Cra20, a psychrotolerant potential plant growth promoting rhizobacteria.</title>
        <authorList>
            <person name="Luo Y."/>
        </authorList>
    </citation>
    <scope>NUCLEOTIDE SEQUENCE [LARGE SCALE GENOMIC DNA]</scope>
    <source>
        <strain evidence="1 2">Cra20</strain>
    </source>
</reference>
<proteinExistence type="predicted"/>
<protein>
    <submittedName>
        <fullName evidence="1">Nitrogen fixation protein FixH</fullName>
    </submittedName>
</protein>
<dbReference type="OrthoDB" id="1495896at2"/>
<dbReference type="EMBL" id="CP024923">
    <property type="protein sequence ID" value="ATY33561.1"/>
    <property type="molecule type" value="Genomic_DNA"/>
</dbReference>
<accession>A0A2K8MQ38</accession>
<dbReference type="RefSeq" id="WP_100283360.1">
    <property type="nucleotide sequence ID" value="NZ_CP024923.1"/>
</dbReference>
<evidence type="ECO:0000313" key="1">
    <source>
        <dbReference type="EMBL" id="ATY33561.1"/>
    </source>
</evidence>
<dbReference type="PIRSF" id="PIRSF011386">
    <property type="entry name" value="FixH"/>
    <property type="match status" value="1"/>
</dbReference>
<dbReference type="Proteomes" id="UP000229081">
    <property type="component" value="Chromosome"/>
</dbReference>
<gene>
    <name evidence="1" type="ORF">CVN68_17640</name>
</gene>